<dbReference type="Proteomes" id="UP000789920">
    <property type="component" value="Unassembled WGS sequence"/>
</dbReference>
<sequence length="689" mass="79767">MKKELNSRKRSKSYTPTPLSLGDVREVETSSLSPLRGRPLPPSRQTKSVPNTPLNNSYQSNYSPTSPTISETSEYSYENDDSEAEEVYYETIIKLYEEDKLKTDREITDLHNEIHRLEANLETLQTEGEAKENKLKETRQKLHQASQEIKLLEKEKESISQELNLTNADFLEKDEEVRKLTERLNKEIANGKSLVEKLETQQTLDYGILSRAKTIYLDHSRSDSTSSLSTRVQSPTLDLELALKTPKTTTLNQELKSPGLEESEKRLSTTFDNLLANINDYQQEKSQVVEISTEAFAEMEARIVDLTQEREAYEQRIQQQETMVQELAQKNILLQEQLATEQNQTKRVKDIEQSLLILNQNNLEYQRENNDLQEQLRQKNYQLQSTELKKANLDNFIKSLAEIFPLSETQKGKLDEAEEPDTKLLSFLKTNIFGGVSKLKTKIAELEEKQKQQENKEADKMKRIKELIKQILEATAFINEIKTQLQQTQQEVLDLTQERDKLTTERDDALSELQIEKTNHQQTQTELAATKTSRDNLQIELDQVKTERDNLKNEKTQKSATLEKAKTNMDELMAQVLDLRKTADRNERLEEENINLLNRCDEGIETIKEADRKLDESIEALQAKVVQEELCQKIKVLQGYIAEINQIFTESLQNKESELSTKQKELQVIEEKLLTCHHQFTNLRTISQI</sequence>
<evidence type="ECO:0000313" key="1">
    <source>
        <dbReference type="EMBL" id="CAG8523790.1"/>
    </source>
</evidence>
<organism evidence="1 2">
    <name type="scientific">Racocetra persica</name>
    <dbReference type="NCBI Taxonomy" id="160502"/>
    <lineage>
        <taxon>Eukaryota</taxon>
        <taxon>Fungi</taxon>
        <taxon>Fungi incertae sedis</taxon>
        <taxon>Mucoromycota</taxon>
        <taxon>Glomeromycotina</taxon>
        <taxon>Glomeromycetes</taxon>
        <taxon>Diversisporales</taxon>
        <taxon>Gigasporaceae</taxon>
        <taxon>Racocetra</taxon>
    </lineage>
</organism>
<accession>A0ACA9LG75</accession>
<keyword evidence="2" id="KW-1185">Reference proteome</keyword>
<comment type="caution">
    <text evidence="1">The sequence shown here is derived from an EMBL/GenBank/DDBJ whole genome shotgun (WGS) entry which is preliminary data.</text>
</comment>
<dbReference type="EMBL" id="CAJVQC010003258">
    <property type="protein sequence ID" value="CAG8523790.1"/>
    <property type="molecule type" value="Genomic_DNA"/>
</dbReference>
<name>A0ACA9LG75_9GLOM</name>
<proteinExistence type="predicted"/>
<evidence type="ECO:0000313" key="2">
    <source>
        <dbReference type="Proteomes" id="UP000789920"/>
    </source>
</evidence>
<reference evidence="1" key="1">
    <citation type="submission" date="2021-06" db="EMBL/GenBank/DDBJ databases">
        <authorList>
            <person name="Kallberg Y."/>
            <person name="Tangrot J."/>
            <person name="Rosling A."/>
        </authorList>
    </citation>
    <scope>NUCLEOTIDE SEQUENCE</scope>
    <source>
        <strain evidence="1">MA461A</strain>
    </source>
</reference>
<gene>
    <name evidence="1" type="ORF">RPERSI_LOCUS2824</name>
</gene>
<protein>
    <submittedName>
        <fullName evidence="1">7219_t:CDS:1</fullName>
    </submittedName>
</protein>